<proteinExistence type="predicted"/>
<sequence length="47" mass="5464">MAQWPSFNYLNVCRANGTPELPKGMPTATLWLINPRQGDFVRLKQFR</sequence>
<keyword evidence="2" id="KW-1185">Reference proteome</keyword>
<dbReference type="AlphaFoldDB" id="N1JA63"/>
<evidence type="ECO:0000313" key="2">
    <source>
        <dbReference type="Proteomes" id="UP000015441"/>
    </source>
</evidence>
<reference evidence="1 2" key="1">
    <citation type="journal article" date="2010" name="Science">
        <title>Genome expansion and gene loss in powdery mildew fungi reveal tradeoffs in extreme parasitism.</title>
        <authorList>
            <person name="Spanu P.D."/>
            <person name="Abbott J.C."/>
            <person name="Amselem J."/>
            <person name="Burgis T.A."/>
            <person name="Soanes D.M."/>
            <person name="Stueber K."/>
            <person name="Ver Loren van Themaat E."/>
            <person name="Brown J.K.M."/>
            <person name="Butcher S.A."/>
            <person name="Gurr S.J."/>
            <person name="Lebrun M.-H."/>
            <person name="Ridout C.J."/>
            <person name="Schulze-Lefert P."/>
            <person name="Talbot N.J."/>
            <person name="Ahmadinejad N."/>
            <person name="Ametz C."/>
            <person name="Barton G.R."/>
            <person name="Benjdia M."/>
            <person name="Bidzinski P."/>
            <person name="Bindschedler L.V."/>
            <person name="Both M."/>
            <person name="Brewer M.T."/>
            <person name="Cadle-Davidson L."/>
            <person name="Cadle-Davidson M.M."/>
            <person name="Collemare J."/>
            <person name="Cramer R."/>
            <person name="Frenkel O."/>
            <person name="Godfrey D."/>
            <person name="Harriman J."/>
            <person name="Hoede C."/>
            <person name="King B.C."/>
            <person name="Klages S."/>
            <person name="Kleemann J."/>
            <person name="Knoll D."/>
            <person name="Koti P.S."/>
            <person name="Kreplak J."/>
            <person name="Lopez-Ruiz F.J."/>
            <person name="Lu X."/>
            <person name="Maekawa T."/>
            <person name="Mahanil S."/>
            <person name="Micali C."/>
            <person name="Milgroom M.G."/>
            <person name="Montana G."/>
            <person name="Noir S."/>
            <person name="O'Connell R.J."/>
            <person name="Oberhaensli S."/>
            <person name="Parlange F."/>
            <person name="Pedersen C."/>
            <person name="Quesneville H."/>
            <person name="Reinhardt R."/>
            <person name="Rott M."/>
            <person name="Sacristan S."/>
            <person name="Schmidt S.M."/>
            <person name="Schoen M."/>
            <person name="Skamnioti P."/>
            <person name="Sommer H."/>
            <person name="Stephens A."/>
            <person name="Takahara H."/>
            <person name="Thordal-Christensen H."/>
            <person name="Vigouroux M."/>
            <person name="Wessling R."/>
            <person name="Wicker T."/>
            <person name="Panstruga R."/>
        </authorList>
    </citation>
    <scope>NUCLEOTIDE SEQUENCE [LARGE SCALE GENOMIC DNA]</scope>
    <source>
        <strain evidence="1">DH14</strain>
    </source>
</reference>
<dbReference type="Proteomes" id="UP000015441">
    <property type="component" value="Unassembled WGS sequence"/>
</dbReference>
<accession>N1JA63</accession>
<protein>
    <submittedName>
        <fullName evidence="1">Uncharacterized protein</fullName>
    </submittedName>
</protein>
<organism evidence="1 2">
    <name type="scientific">Blumeria graminis f. sp. hordei (strain DH14)</name>
    <name type="common">Barley powdery mildew</name>
    <name type="synonym">Oidium monilioides f. sp. hordei</name>
    <dbReference type="NCBI Taxonomy" id="546991"/>
    <lineage>
        <taxon>Eukaryota</taxon>
        <taxon>Fungi</taxon>
        <taxon>Dikarya</taxon>
        <taxon>Ascomycota</taxon>
        <taxon>Pezizomycotina</taxon>
        <taxon>Leotiomycetes</taxon>
        <taxon>Erysiphales</taxon>
        <taxon>Erysiphaceae</taxon>
        <taxon>Blumeria</taxon>
        <taxon>Blumeria hordei</taxon>
    </lineage>
</organism>
<dbReference type="HOGENOM" id="CLU_3175286_0_0_1"/>
<dbReference type="EMBL" id="CAUH01000485">
    <property type="protein sequence ID" value="CCU74658.1"/>
    <property type="molecule type" value="Genomic_DNA"/>
</dbReference>
<evidence type="ECO:0000313" key="1">
    <source>
        <dbReference type="EMBL" id="CCU74658.1"/>
    </source>
</evidence>
<gene>
    <name evidence="1" type="ORF">BGHDH14_bgh02629</name>
</gene>
<comment type="caution">
    <text evidence="1">The sequence shown here is derived from an EMBL/GenBank/DDBJ whole genome shotgun (WGS) entry which is preliminary data.</text>
</comment>
<dbReference type="InParanoid" id="N1JA63"/>
<name>N1JA63_BLUG1</name>